<keyword evidence="2" id="KW-1185">Reference proteome</keyword>
<comment type="caution">
    <text evidence="1">The sequence shown here is derived from an EMBL/GenBank/DDBJ whole genome shotgun (WGS) entry which is preliminary data.</text>
</comment>
<dbReference type="EMBL" id="BSEC01000001">
    <property type="protein sequence ID" value="GLI91704.1"/>
    <property type="molecule type" value="Genomic_DNA"/>
</dbReference>
<sequence>MAPTLSLPRFAGEGTLAISILDEGTNLLPLPRRRGRGGEGVYASAFSALLPA</sequence>
<gene>
    <name evidence="1" type="ORF">LMG27198_06960</name>
</gene>
<evidence type="ECO:0000313" key="2">
    <source>
        <dbReference type="Proteomes" id="UP001144323"/>
    </source>
</evidence>
<protein>
    <submittedName>
        <fullName evidence="1">Uncharacterized protein</fullName>
    </submittedName>
</protein>
<name>A0A9W6LQX8_9HYPH</name>
<evidence type="ECO:0000313" key="1">
    <source>
        <dbReference type="EMBL" id="GLI91704.1"/>
    </source>
</evidence>
<dbReference type="Proteomes" id="UP001144323">
    <property type="component" value="Unassembled WGS sequence"/>
</dbReference>
<dbReference type="AlphaFoldDB" id="A0A9W6LQX8"/>
<organism evidence="1 2">
    <name type="scientific">Methylocystis echinoides</name>
    <dbReference type="NCBI Taxonomy" id="29468"/>
    <lineage>
        <taxon>Bacteria</taxon>
        <taxon>Pseudomonadati</taxon>
        <taxon>Pseudomonadota</taxon>
        <taxon>Alphaproteobacteria</taxon>
        <taxon>Hyphomicrobiales</taxon>
        <taxon>Methylocystaceae</taxon>
        <taxon>Methylocystis</taxon>
    </lineage>
</organism>
<reference evidence="1" key="1">
    <citation type="journal article" date="2023" name="Int. J. Syst. Evol. Microbiol.">
        <title>Methylocystis iwaonis sp. nov., a type II methane-oxidizing bacterium from surface soil of a rice paddy field in Japan, and emended description of the genus Methylocystis (ex Whittenbury et al. 1970) Bowman et al. 1993.</title>
        <authorList>
            <person name="Kaise H."/>
            <person name="Sawadogo J.B."/>
            <person name="Alam M.S."/>
            <person name="Ueno C."/>
            <person name="Dianou D."/>
            <person name="Shinjo R."/>
            <person name="Asakawa S."/>
        </authorList>
    </citation>
    <scope>NUCLEOTIDE SEQUENCE</scope>
    <source>
        <strain evidence="1">LMG27198</strain>
    </source>
</reference>
<proteinExistence type="predicted"/>
<accession>A0A9W6LQX8</accession>